<dbReference type="PANTHER" id="PTHR16943">
    <property type="entry name" value="2-METHYLCITRATE DEHYDRATASE-RELATED"/>
    <property type="match status" value="1"/>
</dbReference>
<dbReference type="SUPFAM" id="SSF103378">
    <property type="entry name" value="2-methylcitrate dehydratase PrpD"/>
    <property type="match status" value="1"/>
</dbReference>
<dbReference type="InterPro" id="IPR042183">
    <property type="entry name" value="MmgE/PrpD_sf_1"/>
</dbReference>
<dbReference type="Proteomes" id="UP000311605">
    <property type="component" value="Unassembled WGS sequence"/>
</dbReference>
<reference evidence="3 4" key="1">
    <citation type="submission" date="2019-06" db="EMBL/GenBank/DDBJ databases">
        <title>The draft genome of Rhizobium smilacinae PTYR-5.</title>
        <authorList>
            <person name="Liu L."/>
            <person name="Li L."/>
            <person name="Zhang X."/>
        </authorList>
    </citation>
    <scope>NUCLEOTIDE SEQUENCE [LARGE SCALE GENOMIC DNA]</scope>
    <source>
        <strain evidence="3 4">PTYR-5</strain>
    </source>
</reference>
<dbReference type="InterPro" id="IPR036148">
    <property type="entry name" value="MmgE/PrpD_sf"/>
</dbReference>
<dbReference type="PANTHER" id="PTHR16943:SF8">
    <property type="entry name" value="2-METHYLCITRATE DEHYDRATASE"/>
    <property type="match status" value="1"/>
</dbReference>
<dbReference type="GO" id="GO:0016829">
    <property type="term" value="F:lyase activity"/>
    <property type="evidence" value="ECO:0007669"/>
    <property type="project" value="InterPro"/>
</dbReference>
<comment type="similarity">
    <text evidence="1">Belongs to the PrpD family.</text>
</comment>
<dbReference type="EMBL" id="VDMN01000010">
    <property type="protein sequence ID" value="TNM60145.1"/>
    <property type="molecule type" value="Genomic_DNA"/>
</dbReference>
<keyword evidence="4" id="KW-1185">Reference proteome</keyword>
<evidence type="ECO:0000259" key="2">
    <source>
        <dbReference type="Pfam" id="PF03972"/>
    </source>
</evidence>
<organism evidence="3 4">
    <name type="scientific">Aliirhizobium smilacinae</name>
    <dbReference type="NCBI Taxonomy" id="1395944"/>
    <lineage>
        <taxon>Bacteria</taxon>
        <taxon>Pseudomonadati</taxon>
        <taxon>Pseudomonadota</taxon>
        <taxon>Alphaproteobacteria</taxon>
        <taxon>Hyphomicrobiales</taxon>
        <taxon>Rhizobiaceae</taxon>
        <taxon>Aliirhizobium</taxon>
    </lineage>
</organism>
<protein>
    <submittedName>
        <fullName evidence="3">MmgE/PrpD family protein</fullName>
    </submittedName>
</protein>
<dbReference type="InterPro" id="IPR005656">
    <property type="entry name" value="MmgE_PrpD"/>
</dbReference>
<dbReference type="OrthoDB" id="5415580at2"/>
<sequence>MSLQRPGARRLVWCGCARPAWEQAAPGFTAAADFSGRAPIRSSGRNIFMTTATKAAGEILGDYLGGFHAVELEDDIREKALICLIDALGLALSARTEPTTRAALALSSELPVGSTRAATAWVSGDRLSATEAAFANGVATHAHFQDDTDHESWTHPGSLVPPAIVALAEREGASLEAALRALVAGYSVINWLGRDEVVARKLIARGFRTSPTFGTIAAAAGSAVILGLDAAKAASAVSIAASTTGGTLEPVRSGADEWRVQNGRAAQGGLIAACLAQAGVVGAPQALDGPKGFLAAVAGMDKAPDVWSASPDPAIMRRLQAKPYATLGDNMAAATAAQKLHQDGIDASQIADVEVTLWEPFTVYPGTNFKGPYERMVQTQASTAFAVGAMLSRGDITYEMGNTLRQDPLILDLVGKTTVVPDAVNGALDSLITVTMKDGSKRQAHSREMPDELVFQNRARSLSVFERRMAAIGATPGAATAVGEKLFGELETGAGRPVSGALQDVFALVRGK</sequence>
<name>A0A5C4X9H8_9HYPH</name>
<gene>
    <name evidence="3" type="ORF">FHP24_27005</name>
</gene>
<feature type="domain" description="MmgE/PrpD N-terminal" evidence="2">
    <location>
        <begin position="60"/>
        <end position="301"/>
    </location>
</feature>
<evidence type="ECO:0000313" key="4">
    <source>
        <dbReference type="Proteomes" id="UP000311605"/>
    </source>
</evidence>
<evidence type="ECO:0000256" key="1">
    <source>
        <dbReference type="ARBA" id="ARBA00006174"/>
    </source>
</evidence>
<dbReference type="AlphaFoldDB" id="A0A5C4X9H8"/>
<evidence type="ECO:0000313" key="3">
    <source>
        <dbReference type="EMBL" id="TNM60145.1"/>
    </source>
</evidence>
<dbReference type="Gene3D" id="1.10.4100.10">
    <property type="entry name" value="2-methylcitrate dehydratase PrpD"/>
    <property type="match status" value="1"/>
</dbReference>
<accession>A0A5C4X9H8</accession>
<comment type="caution">
    <text evidence="3">The sequence shown here is derived from an EMBL/GenBank/DDBJ whole genome shotgun (WGS) entry which is preliminary data.</text>
</comment>
<proteinExistence type="inferred from homology"/>
<dbReference type="Pfam" id="PF03972">
    <property type="entry name" value="MmgE_PrpD_N"/>
    <property type="match status" value="1"/>
</dbReference>
<dbReference type="InterPro" id="IPR045336">
    <property type="entry name" value="MmgE_PrpD_N"/>
</dbReference>